<dbReference type="AlphaFoldDB" id="A0A176Z202"/>
<evidence type="ECO:0000313" key="2">
    <source>
        <dbReference type="EMBL" id="OAF14646.1"/>
    </source>
</evidence>
<protein>
    <submittedName>
        <fullName evidence="2">Uncharacterized protein</fullName>
    </submittedName>
</protein>
<dbReference type="Proteomes" id="UP000076959">
    <property type="component" value="Unassembled WGS sequence"/>
</dbReference>
<evidence type="ECO:0000256" key="1">
    <source>
        <dbReference type="SAM" id="MobiDB-lite"/>
    </source>
</evidence>
<reference evidence="2 3" key="1">
    <citation type="submission" date="2016-03" db="EMBL/GenBank/DDBJ databases">
        <title>Draft Genome Sequence of the Strain BR 10245 (Bradyrhizobium sp.) isolated from nodules of Centrolobium paraense.</title>
        <authorList>
            <person name="Simoes-Araujo J.L.Sr."/>
            <person name="Barauna A.C."/>
            <person name="Silva K."/>
            <person name="Zilli J.E."/>
        </authorList>
    </citation>
    <scope>NUCLEOTIDE SEQUENCE [LARGE SCALE GENOMIC DNA]</scope>
    <source>
        <strain evidence="2 3">BR 10245</strain>
    </source>
</reference>
<comment type="caution">
    <text evidence="2">The sequence shown here is derived from an EMBL/GenBank/DDBJ whole genome shotgun (WGS) entry which is preliminary data.</text>
</comment>
<name>A0A176Z202_9BRAD</name>
<feature type="region of interest" description="Disordered" evidence="1">
    <location>
        <begin position="1"/>
        <end position="26"/>
    </location>
</feature>
<gene>
    <name evidence="2" type="ORF">AYJ54_41945</name>
</gene>
<proteinExistence type="predicted"/>
<organism evidence="2 3">
    <name type="scientific">Bradyrhizobium centrolobii</name>
    <dbReference type="NCBI Taxonomy" id="1505087"/>
    <lineage>
        <taxon>Bacteria</taxon>
        <taxon>Pseudomonadati</taxon>
        <taxon>Pseudomonadota</taxon>
        <taxon>Alphaproteobacteria</taxon>
        <taxon>Hyphomicrobiales</taxon>
        <taxon>Nitrobacteraceae</taxon>
        <taxon>Bradyrhizobium</taxon>
    </lineage>
</organism>
<keyword evidence="3" id="KW-1185">Reference proteome</keyword>
<feature type="compositionally biased region" description="Low complexity" evidence="1">
    <location>
        <begin position="11"/>
        <end position="22"/>
    </location>
</feature>
<dbReference type="EMBL" id="LUUB01000029">
    <property type="protein sequence ID" value="OAF14646.1"/>
    <property type="molecule type" value="Genomic_DNA"/>
</dbReference>
<dbReference type="RefSeq" id="WP_063697215.1">
    <property type="nucleotide sequence ID" value="NZ_LUUB01000029.1"/>
</dbReference>
<sequence length="60" mass="6859">MPAFSFEKISPPVRRAPAATTPKKPRGVISQMIDRFAERRARRALQAERTPVRRDDKPAE</sequence>
<accession>A0A176Z202</accession>
<evidence type="ECO:0000313" key="3">
    <source>
        <dbReference type="Proteomes" id="UP000076959"/>
    </source>
</evidence>